<accession>A0A1V9EYP7</accession>
<dbReference type="Gene3D" id="3.40.50.1580">
    <property type="entry name" value="Nucleoside phosphorylase domain"/>
    <property type="match status" value="1"/>
</dbReference>
<sequence>MEILLVAATNFEIQPTINYLAERDCIIGNNHFEILITGIGSMSTTYWLTKTIAKQRPGLLIQAGIGGSYSADYPPGSMVLVKEEVTGDLGVEENNEFKDIFDMGLPQIVDPYTGKHLENKHTHLLQQYNLPLVRSVTINEITTRPTRIEQLQQKYKPVVESMEGAAFHYVALVEKIPFIQLRTISNMVGERDKSKWKMKDALQLLNEQLIKMVNGEFAGL</sequence>
<dbReference type="GO" id="GO:0009234">
    <property type="term" value="P:menaquinone biosynthetic process"/>
    <property type="evidence" value="ECO:0007669"/>
    <property type="project" value="UniProtKB-UniRule"/>
</dbReference>
<comment type="function">
    <text evidence="1">Catalyzes the hydrolysis of futalosine (FL) to dehypoxanthine futalosine (DHFL) and hypoxanthine, a step in the biosynthesis of menaquinone (MK, vitamin K2).</text>
</comment>
<dbReference type="InterPro" id="IPR019963">
    <property type="entry name" value="FL_hydrolase_MqnB"/>
</dbReference>
<evidence type="ECO:0000313" key="5">
    <source>
        <dbReference type="Proteomes" id="UP000192610"/>
    </source>
</evidence>
<comment type="pathway">
    <text evidence="1">Quinol/quinone metabolism; menaquinone biosynthesis.</text>
</comment>
<dbReference type="GO" id="GO:0009116">
    <property type="term" value="P:nucleoside metabolic process"/>
    <property type="evidence" value="ECO:0007669"/>
    <property type="project" value="InterPro"/>
</dbReference>
<dbReference type="NCBIfam" id="TIGR03664">
    <property type="entry name" value="fut_nucase"/>
    <property type="match status" value="1"/>
</dbReference>
<dbReference type="InterPro" id="IPR035994">
    <property type="entry name" value="Nucleoside_phosphorylase_sf"/>
</dbReference>
<dbReference type="Pfam" id="PF01048">
    <property type="entry name" value="PNP_UDP_1"/>
    <property type="match status" value="1"/>
</dbReference>
<keyword evidence="1 4" id="KW-0378">Hydrolase</keyword>
<dbReference type="RefSeq" id="WP_081198521.1">
    <property type="nucleotide sequence ID" value="NZ_FOCZ01000014.1"/>
</dbReference>
<proteinExistence type="inferred from homology"/>
<dbReference type="UniPathway" id="UPA00079"/>
<dbReference type="PANTHER" id="PTHR46832:SF2">
    <property type="entry name" value="FUTALOSINE HYDROLASE"/>
    <property type="match status" value="1"/>
</dbReference>
<evidence type="ECO:0000256" key="2">
    <source>
        <dbReference type="NCBIfam" id="TIGR03664"/>
    </source>
</evidence>
<dbReference type="PANTHER" id="PTHR46832">
    <property type="entry name" value="5'-METHYLTHIOADENOSINE/S-ADENOSYLHOMOCYSTEINE NUCLEOSIDASE"/>
    <property type="match status" value="1"/>
</dbReference>
<reference evidence="5" key="1">
    <citation type="submission" date="2016-04" db="EMBL/GenBank/DDBJ databases">
        <authorList>
            <person name="Chen L."/>
            <person name="Zhuang W."/>
            <person name="Wang G."/>
        </authorList>
    </citation>
    <scope>NUCLEOTIDE SEQUENCE [LARGE SCALE GENOMIC DNA]</scope>
    <source>
        <strain evidence="5">17621</strain>
    </source>
</reference>
<dbReference type="GO" id="GO:0008930">
    <property type="term" value="F:methylthioadenosine nucleosidase activity"/>
    <property type="evidence" value="ECO:0007669"/>
    <property type="project" value="TreeGrafter"/>
</dbReference>
<evidence type="ECO:0000259" key="3">
    <source>
        <dbReference type="Pfam" id="PF01048"/>
    </source>
</evidence>
<gene>
    <name evidence="1" type="primary">mqnB</name>
    <name evidence="4" type="ORF">A4H97_27365</name>
</gene>
<keyword evidence="5" id="KW-1185">Reference proteome</keyword>
<comment type="similarity">
    <text evidence="1">Belongs to the PNP/UDP phosphorylase family. Futalosine hydrolase subfamily.</text>
</comment>
<organism evidence="4 5">
    <name type="scientific">Niastella yeongjuensis</name>
    <dbReference type="NCBI Taxonomy" id="354355"/>
    <lineage>
        <taxon>Bacteria</taxon>
        <taxon>Pseudomonadati</taxon>
        <taxon>Bacteroidota</taxon>
        <taxon>Chitinophagia</taxon>
        <taxon>Chitinophagales</taxon>
        <taxon>Chitinophagaceae</taxon>
        <taxon>Niastella</taxon>
    </lineage>
</organism>
<keyword evidence="1" id="KW-0474">Menaquinone biosynthesis</keyword>
<dbReference type="STRING" id="354355.SAMN05660816_05680"/>
<dbReference type="InterPro" id="IPR000845">
    <property type="entry name" value="Nucleoside_phosphorylase_d"/>
</dbReference>
<comment type="caution">
    <text evidence="4">The sequence shown here is derived from an EMBL/GenBank/DDBJ whole genome shotgun (WGS) entry which is preliminary data.</text>
</comment>
<dbReference type="AlphaFoldDB" id="A0A1V9EYP7"/>
<dbReference type="GO" id="GO:0019284">
    <property type="term" value="P:L-methionine salvage from S-adenosylmethionine"/>
    <property type="evidence" value="ECO:0007669"/>
    <property type="project" value="TreeGrafter"/>
</dbReference>
<protein>
    <recommendedName>
        <fullName evidence="1 2">Futalosine hydrolase</fullName>
        <shortName evidence="1">FL hydrolase</shortName>
        <ecNumber evidence="1 2">3.2.2.26</ecNumber>
    </recommendedName>
    <alternativeName>
        <fullName evidence="1">Futalosine nucleosidase</fullName>
    </alternativeName>
    <alternativeName>
        <fullName evidence="1">Menaquinone biosynthetic enzyme MqnB</fullName>
    </alternativeName>
</protein>
<evidence type="ECO:0000256" key="1">
    <source>
        <dbReference type="HAMAP-Rule" id="MF_00991"/>
    </source>
</evidence>
<dbReference type="GO" id="GO:0005829">
    <property type="term" value="C:cytosol"/>
    <property type="evidence" value="ECO:0007669"/>
    <property type="project" value="TreeGrafter"/>
</dbReference>
<dbReference type="CDD" id="cd17766">
    <property type="entry name" value="futalosine_nucleosidase_MqnB"/>
    <property type="match status" value="1"/>
</dbReference>
<dbReference type="HAMAP" id="MF_00991">
    <property type="entry name" value="MqnB"/>
    <property type="match status" value="1"/>
</dbReference>
<name>A0A1V9EYP7_9BACT</name>
<dbReference type="SUPFAM" id="SSF53167">
    <property type="entry name" value="Purine and uridine phosphorylases"/>
    <property type="match status" value="1"/>
</dbReference>
<dbReference type="OrthoDB" id="9788270at2"/>
<evidence type="ECO:0000313" key="4">
    <source>
        <dbReference type="EMBL" id="OQP51301.1"/>
    </source>
</evidence>
<dbReference type="EMBL" id="LVXG01000011">
    <property type="protein sequence ID" value="OQP51301.1"/>
    <property type="molecule type" value="Genomic_DNA"/>
</dbReference>
<comment type="catalytic activity">
    <reaction evidence="1">
        <text>futalosine + H2O = dehypoxanthine futalosine + hypoxanthine</text>
        <dbReference type="Rhea" id="RHEA:25904"/>
        <dbReference type="ChEBI" id="CHEBI:15377"/>
        <dbReference type="ChEBI" id="CHEBI:17368"/>
        <dbReference type="ChEBI" id="CHEBI:58863"/>
        <dbReference type="ChEBI" id="CHEBI:58864"/>
        <dbReference type="EC" id="3.2.2.26"/>
    </reaction>
</comment>
<dbReference type="Proteomes" id="UP000192610">
    <property type="component" value="Unassembled WGS sequence"/>
</dbReference>
<dbReference type="EC" id="3.2.2.26" evidence="1 2"/>
<feature type="domain" description="Nucleoside phosphorylase" evidence="3">
    <location>
        <begin position="35"/>
        <end position="211"/>
    </location>
</feature>
<dbReference type="GO" id="GO:0008782">
    <property type="term" value="F:adenosylhomocysteine nucleosidase activity"/>
    <property type="evidence" value="ECO:0007669"/>
    <property type="project" value="TreeGrafter"/>
</dbReference>